<dbReference type="Pfam" id="PF01944">
    <property type="entry name" value="SpoIIM"/>
    <property type="match status" value="1"/>
</dbReference>
<evidence type="ECO:0000313" key="2">
    <source>
        <dbReference type="EMBL" id="MFC7439657.1"/>
    </source>
</evidence>
<dbReference type="RefSeq" id="WP_379862920.1">
    <property type="nucleotide sequence ID" value="NZ_JBHTBW010000003.1"/>
</dbReference>
<dbReference type="Proteomes" id="UP001596500">
    <property type="component" value="Unassembled WGS sequence"/>
</dbReference>
<dbReference type="InterPro" id="IPR002798">
    <property type="entry name" value="SpoIIM-like"/>
</dbReference>
<evidence type="ECO:0000256" key="1">
    <source>
        <dbReference type="SAM" id="Phobius"/>
    </source>
</evidence>
<keyword evidence="1" id="KW-0812">Transmembrane</keyword>
<keyword evidence="1" id="KW-0472">Membrane</keyword>
<gene>
    <name evidence="2" type="ORF">ACFQNG_00535</name>
</gene>
<accession>A0ABW2RF66</accession>
<feature type="transmembrane region" description="Helical" evidence="1">
    <location>
        <begin position="14"/>
        <end position="34"/>
    </location>
</feature>
<reference evidence="3" key="1">
    <citation type="journal article" date="2019" name="Int. J. Syst. Evol. Microbiol.">
        <title>The Global Catalogue of Microorganisms (GCM) 10K type strain sequencing project: providing services to taxonomists for standard genome sequencing and annotation.</title>
        <authorList>
            <consortium name="The Broad Institute Genomics Platform"/>
            <consortium name="The Broad Institute Genome Sequencing Center for Infectious Disease"/>
            <person name="Wu L."/>
            <person name="Ma J."/>
        </authorList>
    </citation>
    <scope>NUCLEOTIDE SEQUENCE [LARGE SCALE GENOMIC DNA]</scope>
    <source>
        <strain evidence="3">CGMCC 1.12942</strain>
    </source>
</reference>
<organism evidence="2 3">
    <name type="scientific">Laceyella putida</name>
    <dbReference type="NCBI Taxonomy" id="110101"/>
    <lineage>
        <taxon>Bacteria</taxon>
        <taxon>Bacillati</taxon>
        <taxon>Bacillota</taxon>
        <taxon>Bacilli</taxon>
        <taxon>Bacillales</taxon>
        <taxon>Thermoactinomycetaceae</taxon>
        <taxon>Laceyella</taxon>
    </lineage>
</organism>
<dbReference type="EMBL" id="JBHTBW010000003">
    <property type="protein sequence ID" value="MFC7439657.1"/>
    <property type="molecule type" value="Genomic_DNA"/>
</dbReference>
<feature type="transmembrane region" description="Helical" evidence="1">
    <location>
        <begin position="55"/>
        <end position="86"/>
    </location>
</feature>
<sequence>MIFNIKKYLIVSSAIYFGSLLLGCLLYITVPFNLGKIKVVNQTAWFEYVMHNGSLNLVLIFGFLTFCVVSVVLLLFNGVIIGYMVAHAAKYGMFLKFFFLLAPHGIAEIPAMLLASSISFTTLSYLRKQLRQRQKISFKYLSLNVFKYSVIVAILTLIAGIIESNVTINISS</sequence>
<keyword evidence="1" id="KW-1133">Transmembrane helix</keyword>
<feature type="transmembrane region" description="Helical" evidence="1">
    <location>
        <begin position="138"/>
        <end position="162"/>
    </location>
</feature>
<evidence type="ECO:0000313" key="3">
    <source>
        <dbReference type="Proteomes" id="UP001596500"/>
    </source>
</evidence>
<comment type="caution">
    <text evidence="2">The sequence shown here is derived from an EMBL/GenBank/DDBJ whole genome shotgun (WGS) entry which is preliminary data.</text>
</comment>
<name>A0ABW2RF66_9BACL</name>
<dbReference type="PROSITE" id="PS51257">
    <property type="entry name" value="PROKAR_LIPOPROTEIN"/>
    <property type="match status" value="1"/>
</dbReference>
<keyword evidence="3" id="KW-1185">Reference proteome</keyword>
<feature type="transmembrane region" description="Helical" evidence="1">
    <location>
        <begin position="106"/>
        <end position="126"/>
    </location>
</feature>
<proteinExistence type="predicted"/>
<protein>
    <submittedName>
        <fullName evidence="2">Stage II sporulation protein M</fullName>
    </submittedName>
</protein>